<dbReference type="Proteomes" id="UP000248646">
    <property type="component" value="Unassembled WGS sequence"/>
</dbReference>
<dbReference type="Pfam" id="PF01381">
    <property type="entry name" value="HTH_3"/>
    <property type="match status" value="1"/>
</dbReference>
<dbReference type="GO" id="GO:0005829">
    <property type="term" value="C:cytosol"/>
    <property type="evidence" value="ECO:0007669"/>
    <property type="project" value="TreeGrafter"/>
</dbReference>
<reference evidence="3 4" key="1">
    <citation type="submission" date="2018-06" db="EMBL/GenBank/DDBJ databases">
        <title>Genomic Encyclopedia of Type Strains, Phase IV (KMG-IV): sequencing the most valuable type-strain genomes for metagenomic binning, comparative biology and taxonomic classification.</title>
        <authorList>
            <person name="Goeker M."/>
        </authorList>
    </citation>
    <scope>NUCLEOTIDE SEQUENCE [LARGE SCALE GENOMIC DNA]</scope>
    <source>
        <strain evidence="3 4">DSM 5</strain>
    </source>
</reference>
<evidence type="ECO:0000259" key="2">
    <source>
        <dbReference type="PROSITE" id="PS50943"/>
    </source>
</evidence>
<dbReference type="PROSITE" id="PS50943">
    <property type="entry name" value="HTH_CROC1"/>
    <property type="match status" value="1"/>
</dbReference>
<dbReference type="CDD" id="cd00093">
    <property type="entry name" value="HTH_XRE"/>
    <property type="match status" value="1"/>
</dbReference>
<protein>
    <submittedName>
        <fullName evidence="3">Transcriptional regulator with XRE-family HTH domain</fullName>
    </submittedName>
</protein>
<evidence type="ECO:0000313" key="4">
    <source>
        <dbReference type="Proteomes" id="UP000248646"/>
    </source>
</evidence>
<accession>A0A2W7PHX7</accession>
<dbReference type="GO" id="GO:0003700">
    <property type="term" value="F:DNA-binding transcription factor activity"/>
    <property type="evidence" value="ECO:0007669"/>
    <property type="project" value="TreeGrafter"/>
</dbReference>
<sequence length="119" mass="13464">MKEHVGSKIRKIRKENKDTLIELAEKLGYDYSNLSKIERGLYGVSLDLIKSIAGIYDVSPNYFFGDDLTTAEGNLIVEDDLTPSALKNKYEIIIDGTEATEDEIKEAVRLIRLLRNKSL</sequence>
<dbReference type="RefSeq" id="WP_170122321.1">
    <property type="nucleotide sequence ID" value="NZ_QKZI01000001.1"/>
</dbReference>
<feature type="domain" description="HTH cro/C1-type" evidence="2">
    <location>
        <begin position="9"/>
        <end position="63"/>
    </location>
</feature>
<comment type="caution">
    <text evidence="3">The sequence shown here is derived from an EMBL/GenBank/DDBJ whole genome shotgun (WGS) entry which is preliminary data.</text>
</comment>
<organism evidence="3 4">
    <name type="scientific">Psychrobacillus insolitus</name>
    <dbReference type="NCBI Taxonomy" id="1461"/>
    <lineage>
        <taxon>Bacteria</taxon>
        <taxon>Bacillati</taxon>
        <taxon>Bacillota</taxon>
        <taxon>Bacilli</taxon>
        <taxon>Bacillales</taxon>
        <taxon>Bacillaceae</taxon>
        <taxon>Psychrobacillus</taxon>
    </lineage>
</organism>
<dbReference type="AlphaFoldDB" id="A0A2W7PHX7"/>
<dbReference type="PANTHER" id="PTHR46797">
    <property type="entry name" value="HTH-TYPE TRANSCRIPTIONAL REGULATOR"/>
    <property type="match status" value="1"/>
</dbReference>
<keyword evidence="1" id="KW-0238">DNA-binding</keyword>
<dbReference type="GO" id="GO:0003677">
    <property type="term" value="F:DNA binding"/>
    <property type="evidence" value="ECO:0007669"/>
    <property type="project" value="UniProtKB-KW"/>
</dbReference>
<proteinExistence type="predicted"/>
<dbReference type="InterPro" id="IPR050807">
    <property type="entry name" value="TransReg_Diox_bact_type"/>
</dbReference>
<dbReference type="PANTHER" id="PTHR46797:SF1">
    <property type="entry name" value="METHYLPHOSPHONATE SYNTHASE"/>
    <property type="match status" value="1"/>
</dbReference>
<dbReference type="Gene3D" id="1.10.260.40">
    <property type="entry name" value="lambda repressor-like DNA-binding domains"/>
    <property type="match status" value="1"/>
</dbReference>
<dbReference type="SMART" id="SM00530">
    <property type="entry name" value="HTH_XRE"/>
    <property type="match status" value="1"/>
</dbReference>
<dbReference type="InterPro" id="IPR010982">
    <property type="entry name" value="Lambda_DNA-bd_dom_sf"/>
</dbReference>
<evidence type="ECO:0000256" key="1">
    <source>
        <dbReference type="ARBA" id="ARBA00023125"/>
    </source>
</evidence>
<dbReference type="InterPro" id="IPR001387">
    <property type="entry name" value="Cro/C1-type_HTH"/>
</dbReference>
<dbReference type="SUPFAM" id="SSF47413">
    <property type="entry name" value="lambda repressor-like DNA-binding domains"/>
    <property type="match status" value="1"/>
</dbReference>
<keyword evidence="4" id="KW-1185">Reference proteome</keyword>
<dbReference type="EMBL" id="QKZI01000001">
    <property type="protein sequence ID" value="PZX07946.1"/>
    <property type="molecule type" value="Genomic_DNA"/>
</dbReference>
<name>A0A2W7PHX7_9BACI</name>
<gene>
    <name evidence="3" type="ORF">C7437_1011068</name>
</gene>
<evidence type="ECO:0000313" key="3">
    <source>
        <dbReference type="EMBL" id="PZX07946.1"/>
    </source>
</evidence>